<sequence length="131" mass="14975">MADPRNARDITDGFADDILAGLTFEQLNAVAVLLSRASERSYRRGFQRGESISRRRPEDVRFDLERWRYGHSTDDAPLADSPVIETSSERLIIENKGLRRLGIDIPFCDVIVPSERRDPTYDPRGKRKAID</sequence>
<protein>
    <submittedName>
        <fullName evidence="1">Uncharacterized protein</fullName>
    </submittedName>
</protein>
<organism evidence="1 2">
    <name type="scientific">Sphingomonas abietis</name>
    <dbReference type="NCBI Taxonomy" id="3012344"/>
    <lineage>
        <taxon>Bacteria</taxon>
        <taxon>Pseudomonadati</taxon>
        <taxon>Pseudomonadota</taxon>
        <taxon>Alphaproteobacteria</taxon>
        <taxon>Sphingomonadales</taxon>
        <taxon>Sphingomonadaceae</taxon>
        <taxon>Sphingomonas</taxon>
    </lineage>
</organism>
<dbReference type="EMBL" id="CP115174">
    <property type="protein sequence ID" value="WBO22306.1"/>
    <property type="molecule type" value="Genomic_DNA"/>
</dbReference>
<keyword evidence="2" id="KW-1185">Reference proteome</keyword>
<dbReference type="Proteomes" id="UP001210865">
    <property type="component" value="Chromosome"/>
</dbReference>
<dbReference type="RefSeq" id="WP_270076954.1">
    <property type="nucleotide sequence ID" value="NZ_CP115174.1"/>
</dbReference>
<evidence type="ECO:0000313" key="2">
    <source>
        <dbReference type="Proteomes" id="UP001210865"/>
    </source>
</evidence>
<gene>
    <name evidence="1" type="ORF">PBT88_19520</name>
</gene>
<reference evidence="1 2" key="1">
    <citation type="submission" date="2022-12" db="EMBL/GenBank/DDBJ databases">
        <title>Sphingomonas abieness sp. nov., an endophytic bacterium isolated from Abies koreana.</title>
        <authorList>
            <person name="Jiang L."/>
            <person name="Lee J."/>
        </authorList>
    </citation>
    <scope>NUCLEOTIDE SEQUENCE [LARGE SCALE GENOMIC DNA]</scope>
    <source>
        <strain evidence="2">PAMB 00755</strain>
    </source>
</reference>
<accession>A0ABY7NPB3</accession>
<evidence type="ECO:0000313" key="1">
    <source>
        <dbReference type="EMBL" id="WBO22306.1"/>
    </source>
</evidence>
<proteinExistence type="predicted"/>
<name>A0ABY7NPB3_9SPHN</name>